<dbReference type="Pfam" id="PF04314">
    <property type="entry name" value="PCuAC"/>
    <property type="match status" value="1"/>
</dbReference>
<dbReference type="InterPro" id="IPR007410">
    <property type="entry name" value="LpqE-like"/>
</dbReference>
<reference evidence="2" key="2">
    <citation type="submission" date="2020-09" db="EMBL/GenBank/DDBJ databases">
        <authorList>
            <person name="Sun Q."/>
            <person name="Zhou Y."/>
        </authorList>
    </citation>
    <scope>NUCLEOTIDE SEQUENCE</scope>
    <source>
        <strain evidence="2">CGMCC 1.15367</strain>
    </source>
</reference>
<evidence type="ECO:0000313" key="3">
    <source>
        <dbReference type="Proteomes" id="UP000644699"/>
    </source>
</evidence>
<proteinExistence type="predicted"/>
<dbReference type="PANTHER" id="PTHR36302">
    <property type="entry name" value="BLR7088 PROTEIN"/>
    <property type="match status" value="1"/>
</dbReference>
<reference evidence="2" key="1">
    <citation type="journal article" date="2014" name="Int. J. Syst. Evol. Microbiol.">
        <title>Complete genome sequence of Corynebacterium casei LMG S-19264T (=DSM 44701T), isolated from a smear-ripened cheese.</title>
        <authorList>
            <consortium name="US DOE Joint Genome Institute (JGI-PGF)"/>
            <person name="Walter F."/>
            <person name="Albersmeier A."/>
            <person name="Kalinowski J."/>
            <person name="Ruckert C."/>
        </authorList>
    </citation>
    <scope>NUCLEOTIDE SEQUENCE</scope>
    <source>
        <strain evidence="2">CGMCC 1.15367</strain>
    </source>
</reference>
<protein>
    <recommendedName>
        <fullName evidence="4">Copper(I)-binding protein</fullName>
    </recommendedName>
</protein>
<name>A0A916ZTM3_9HYPH</name>
<dbReference type="EMBL" id="BMIQ01000006">
    <property type="protein sequence ID" value="GGE13338.1"/>
    <property type="molecule type" value="Genomic_DNA"/>
</dbReference>
<dbReference type="Proteomes" id="UP000644699">
    <property type="component" value="Unassembled WGS sequence"/>
</dbReference>
<evidence type="ECO:0000256" key="1">
    <source>
        <dbReference type="SAM" id="SignalP"/>
    </source>
</evidence>
<evidence type="ECO:0008006" key="4">
    <source>
        <dbReference type="Google" id="ProtNLM"/>
    </source>
</evidence>
<accession>A0A916ZTM3</accession>
<comment type="caution">
    <text evidence="2">The sequence shown here is derived from an EMBL/GenBank/DDBJ whole genome shotgun (WGS) entry which is preliminary data.</text>
</comment>
<dbReference type="Gene3D" id="2.60.40.1890">
    <property type="entry name" value="PCu(A)C copper chaperone"/>
    <property type="match status" value="1"/>
</dbReference>
<feature type="chain" id="PRO_5037041771" description="Copper(I)-binding protein" evidence="1">
    <location>
        <begin position="22"/>
        <end position="147"/>
    </location>
</feature>
<keyword evidence="1" id="KW-0732">Signal</keyword>
<dbReference type="PANTHER" id="PTHR36302:SF1">
    <property type="entry name" value="COPPER CHAPERONE PCU(A)C"/>
    <property type="match status" value="1"/>
</dbReference>
<gene>
    <name evidence="2" type="ORF">GCM10011390_35510</name>
</gene>
<dbReference type="AlphaFoldDB" id="A0A916ZTM3"/>
<dbReference type="SUPFAM" id="SSF110087">
    <property type="entry name" value="DR1885-like metal-binding protein"/>
    <property type="match status" value="1"/>
</dbReference>
<keyword evidence="3" id="KW-1185">Reference proteome</keyword>
<evidence type="ECO:0000313" key="2">
    <source>
        <dbReference type="EMBL" id="GGE13338.1"/>
    </source>
</evidence>
<dbReference type="InterPro" id="IPR058248">
    <property type="entry name" value="Lxx211020-like"/>
</dbReference>
<feature type="signal peptide" evidence="1">
    <location>
        <begin position="1"/>
        <end position="21"/>
    </location>
</feature>
<organism evidence="2 3">
    <name type="scientific">Aureimonas endophytica</name>
    <dbReference type="NCBI Taxonomy" id="2027858"/>
    <lineage>
        <taxon>Bacteria</taxon>
        <taxon>Pseudomonadati</taxon>
        <taxon>Pseudomonadota</taxon>
        <taxon>Alphaproteobacteria</taxon>
        <taxon>Hyphomicrobiales</taxon>
        <taxon>Aurantimonadaceae</taxon>
        <taxon>Aureimonas</taxon>
    </lineage>
</organism>
<dbReference type="InterPro" id="IPR036182">
    <property type="entry name" value="PCuAC_sf"/>
</dbReference>
<sequence length="147" mass="15016">MRTASALLAGLVLLTAVPASADDSPLPAMGSAFRPVEAGAIRVESGSVTAMRQGEEEGRGLLTIANRGTTPDRITSVSSPSAAETRLVGPEDAAEIPAQGRLTMRTDGAHLVFSHVAEPFRAGGEIAVTVTFETAGPIGLRLPVVGN</sequence>